<comment type="caution">
    <text evidence="1">The sequence shown here is derived from an EMBL/GenBank/DDBJ whole genome shotgun (WGS) entry which is preliminary data.</text>
</comment>
<evidence type="ECO:0000313" key="1">
    <source>
        <dbReference type="EMBL" id="OWY90191.1"/>
    </source>
</evidence>
<dbReference type="GO" id="GO:0005657">
    <property type="term" value="C:replication fork"/>
    <property type="evidence" value="ECO:0007669"/>
    <property type="project" value="TreeGrafter"/>
</dbReference>
<proteinExistence type="predicted"/>
<sequence length="108" mass="12338">MICNLNSDAGLCNGTRLRFASLRERSIEATVMPWPANRNTMFLPRNISYTENDDKEFPFKLKLPPFAMTINKAQGQSSHHVGIYLKFICVCARSTECCYIQSHFTKSN</sequence>
<protein>
    <submittedName>
        <fullName evidence="1">Helitron helicase</fullName>
    </submittedName>
</protein>
<dbReference type="PANTHER" id="PTHR23274:SF51">
    <property type="entry name" value="OS03G0423850 PROTEIN"/>
    <property type="match status" value="1"/>
</dbReference>
<dbReference type="GO" id="GO:0006260">
    <property type="term" value="P:DNA replication"/>
    <property type="evidence" value="ECO:0007669"/>
    <property type="project" value="TreeGrafter"/>
</dbReference>
<dbReference type="OrthoDB" id="432234at2759"/>
<keyword evidence="1" id="KW-0378">Hydrolase</keyword>
<dbReference type="EMBL" id="NBNE01023640">
    <property type="protein sequence ID" value="OWY90191.1"/>
    <property type="molecule type" value="Genomic_DNA"/>
</dbReference>
<accession>A0A225UB72</accession>
<dbReference type="Proteomes" id="UP000198211">
    <property type="component" value="Unassembled WGS sequence"/>
</dbReference>
<name>A0A225UB72_9STRA</name>
<dbReference type="STRING" id="4795.A0A225UB72"/>
<dbReference type="GO" id="GO:0004386">
    <property type="term" value="F:helicase activity"/>
    <property type="evidence" value="ECO:0007669"/>
    <property type="project" value="UniProtKB-KW"/>
</dbReference>
<dbReference type="AlphaFoldDB" id="A0A225UB72"/>
<reference evidence="2" key="1">
    <citation type="submission" date="2017-03" db="EMBL/GenBank/DDBJ databases">
        <title>Phytopthora megakarya and P. palmivora, two closely related causual agents of cacao black pod achieved similar genome size and gene model numbers by different mechanisms.</title>
        <authorList>
            <person name="Ali S."/>
            <person name="Shao J."/>
            <person name="Larry D.J."/>
            <person name="Kronmiller B."/>
            <person name="Shen D."/>
            <person name="Strem M.D."/>
            <person name="Melnick R.L."/>
            <person name="Guiltinan M.J."/>
            <person name="Tyler B.M."/>
            <person name="Meinhardt L.W."/>
            <person name="Bailey B.A."/>
        </authorList>
    </citation>
    <scope>NUCLEOTIDE SEQUENCE [LARGE SCALE GENOMIC DNA]</scope>
    <source>
        <strain evidence="2">zdho120</strain>
    </source>
</reference>
<dbReference type="PANTHER" id="PTHR23274">
    <property type="entry name" value="DNA HELICASE-RELATED"/>
    <property type="match status" value="1"/>
</dbReference>
<keyword evidence="2" id="KW-1185">Reference proteome</keyword>
<keyword evidence="1" id="KW-0547">Nucleotide-binding</keyword>
<organism evidence="1 2">
    <name type="scientific">Phytophthora megakarya</name>
    <dbReference type="NCBI Taxonomy" id="4795"/>
    <lineage>
        <taxon>Eukaryota</taxon>
        <taxon>Sar</taxon>
        <taxon>Stramenopiles</taxon>
        <taxon>Oomycota</taxon>
        <taxon>Peronosporomycetes</taxon>
        <taxon>Peronosporales</taxon>
        <taxon>Peronosporaceae</taxon>
        <taxon>Phytophthora</taxon>
    </lineage>
</organism>
<gene>
    <name evidence="1" type="ORF">PHMEG_00041793</name>
</gene>
<keyword evidence="1" id="KW-0067">ATP-binding</keyword>
<evidence type="ECO:0000313" key="2">
    <source>
        <dbReference type="Proteomes" id="UP000198211"/>
    </source>
</evidence>
<keyword evidence="1" id="KW-0347">Helicase</keyword>